<organism evidence="1 2">
    <name type="scientific">Cuscuta epithymum</name>
    <dbReference type="NCBI Taxonomy" id="186058"/>
    <lineage>
        <taxon>Eukaryota</taxon>
        <taxon>Viridiplantae</taxon>
        <taxon>Streptophyta</taxon>
        <taxon>Embryophyta</taxon>
        <taxon>Tracheophyta</taxon>
        <taxon>Spermatophyta</taxon>
        <taxon>Magnoliopsida</taxon>
        <taxon>eudicotyledons</taxon>
        <taxon>Gunneridae</taxon>
        <taxon>Pentapetalae</taxon>
        <taxon>asterids</taxon>
        <taxon>lamiids</taxon>
        <taxon>Solanales</taxon>
        <taxon>Convolvulaceae</taxon>
        <taxon>Cuscuteae</taxon>
        <taxon>Cuscuta</taxon>
        <taxon>Cuscuta subgen. Cuscuta</taxon>
    </lineage>
</organism>
<name>A0AAV0EKL2_9ASTE</name>
<sequence>MQKVNLPLKHLGVNLHKGINRFSYCSNLINQFEKKLSPWKQRHLNQGGRLILIKHVLSSIPLHILAADTLPRKVINTLEKKMAAFLWGSYNDKHKYHWVKWSELCTPTEEGGLGLRSLIDLERAFSIKL</sequence>
<comment type="caution">
    <text evidence="1">The sequence shown here is derived from an EMBL/GenBank/DDBJ whole genome shotgun (WGS) entry which is preliminary data.</text>
</comment>
<evidence type="ECO:0000313" key="1">
    <source>
        <dbReference type="EMBL" id="CAH9123754.1"/>
    </source>
</evidence>
<dbReference type="PANTHER" id="PTHR33116">
    <property type="entry name" value="REVERSE TRANSCRIPTASE ZINC-BINDING DOMAIN-CONTAINING PROTEIN-RELATED-RELATED"/>
    <property type="match status" value="1"/>
</dbReference>
<dbReference type="EMBL" id="CAMAPF010000932">
    <property type="protein sequence ID" value="CAH9123754.1"/>
    <property type="molecule type" value="Genomic_DNA"/>
</dbReference>
<gene>
    <name evidence="1" type="ORF">CEPIT_LOCUS25467</name>
</gene>
<dbReference type="Proteomes" id="UP001152523">
    <property type="component" value="Unassembled WGS sequence"/>
</dbReference>
<reference evidence="1" key="1">
    <citation type="submission" date="2022-07" db="EMBL/GenBank/DDBJ databases">
        <authorList>
            <person name="Macas J."/>
            <person name="Novak P."/>
            <person name="Neumann P."/>
        </authorList>
    </citation>
    <scope>NUCLEOTIDE SEQUENCE</scope>
</reference>
<dbReference type="PANTHER" id="PTHR33116:SF80">
    <property type="entry name" value="REVERSE TRANSCRIPTASE ZINC-BINDING DOMAIN-CONTAINING PROTEIN"/>
    <property type="match status" value="1"/>
</dbReference>
<proteinExistence type="predicted"/>
<protein>
    <submittedName>
        <fullName evidence="1">Uncharacterized protein</fullName>
    </submittedName>
</protein>
<evidence type="ECO:0000313" key="2">
    <source>
        <dbReference type="Proteomes" id="UP001152523"/>
    </source>
</evidence>
<accession>A0AAV0EKL2</accession>
<dbReference type="AlphaFoldDB" id="A0AAV0EKL2"/>
<keyword evidence="2" id="KW-1185">Reference proteome</keyword>